<dbReference type="PANTHER" id="PTHR30050">
    <property type="entry name" value="CHROMOSOMAL REPLICATION INITIATOR PROTEIN DNAA"/>
    <property type="match status" value="1"/>
</dbReference>
<dbReference type="InterPro" id="IPR010921">
    <property type="entry name" value="Trp_repressor/repl_initiator"/>
</dbReference>
<dbReference type="InterPro" id="IPR013317">
    <property type="entry name" value="DnaA_dom"/>
</dbReference>
<dbReference type="AlphaFoldDB" id="A0A517QGL7"/>
<keyword evidence="6" id="KW-0238">DNA-binding</keyword>
<dbReference type="Pfam" id="PF00308">
    <property type="entry name" value="Bac_DnaA"/>
    <property type="match status" value="1"/>
</dbReference>
<dbReference type="InterPro" id="IPR027417">
    <property type="entry name" value="P-loop_NTPase"/>
</dbReference>
<evidence type="ECO:0000313" key="11">
    <source>
        <dbReference type="Proteomes" id="UP000315724"/>
    </source>
</evidence>
<dbReference type="GO" id="GO:0008289">
    <property type="term" value="F:lipid binding"/>
    <property type="evidence" value="ECO:0007669"/>
    <property type="project" value="UniProtKB-KW"/>
</dbReference>
<feature type="domain" description="AAA+ ATPase" evidence="8">
    <location>
        <begin position="37"/>
        <end position="166"/>
    </location>
</feature>
<dbReference type="Pfam" id="PF08299">
    <property type="entry name" value="Bac_DnaA_C"/>
    <property type="match status" value="1"/>
</dbReference>
<accession>A0A517QGL7</accession>
<keyword evidence="2 7" id="KW-0235">DNA replication</keyword>
<evidence type="ECO:0000259" key="9">
    <source>
        <dbReference type="SMART" id="SM00760"/>
    </source>
</evidence>
<evidence type="ECO:0000259" key="8">
    <source>
        <dbReference type="SMART" id="SM00382"/>
    </source>
</evidence>
<dbReference type="Proteomes" id="UP000315724">
    <property type="component" value="Chromosome"/>
</dbReference>
<dbReference type="Gene3D" id="1.10.1750.10">
    <property type="match status" value="1"/>
</dbReference>
<reference evidence="10 11" key="1">
    <citation type="submission" date="2019-02" db="EMBL/GenBank/DDBJ databases">
        <title>Deep-cultivation of Planctomycetes and their phenomic and genomic characterization uncovers novel biology.</title>
        <authorList>
            <person name="Wiegand S."/>
            <person name="Jogler M."/>
            <person name="Boedeker C."/>
            <person name="Pinto D."/>
            <person name="Vollmers J."/>
            <person name="Rivas-Marin E."/>
            <person name="Kohn T."/>
            <person name="Peeters S.H."/>
            <person name="Heuer A."/>
            <person name="Rast P."/>
            <person name="Oberbeckmann S."/>
            <person name="Bunk B."/>
            <person name="Jeske O."/>
            <person name="Meyerdierks A."/>
            <person name="Storesund J.E."/>
            <person name="Kallscheuer N."/>
            <person name="Luecker S."/>
            <person name="Lage O.M."/>
            <person name="Pohl T."/>
            <person name="Merkel B.J."/>
            <person name="Hornburger P."/>
            <person name="Mueller R.-W."/>
            <person name="Bruemmer F."/>
            <person name="Labrenz M."/>
            <person name="Spormann A.M."/>
            <person name="Op den Camp H."/>
            <person name="Overmann J."/>
            <person name="Amann R."/>
            <person name="Jetten M.S.M."/>
            <person name="Mascher T."/>
            <person name="Medema M.H."/>
            <person name="Devos D.P."/>
            <person name="Kaster A.-K."/>
            <person name="Ovreas L."/>
            <person name="Rohde M."/>
            <person name="Galperin M.Y."/>
            <person name="Jogler C."/>
        </authorList>
    </citation>
    <scope>NUCLEOTIDE SEQUENCE [LARGE SCALE GENOMIC DNA]</scope>
    <source>
        <strain evidence="10 11">Mal48</strain>
    </source>
</reference>
<dbReference type="GO" id="GO:0003688">
    <property type="term" value="F:DNA replication origin binding"/>
    <property type="evidence" value="ECO:0007669"/>
    <property type="project" value="TreeGrafter"/>
</dbReference>
<dbReference type="SUPFAM" id="SSF48295">
    <property type="entry name" value="TrpR-like"/>
    <property type="match status" value="1"/>
</dbReference>
<dbReference type="GO" id="GO:0005886">
    <property type="term" value="C:plasma membrane"/>
    <property type="evidence" value="ECO:0007669"/>
    <property type="project" value="TreeGrafter"/>
</dbReference>
<evidence type="ECO:0000256" key="4">
    <source>
        <dbReference type="ARBA" id="ARBA00022840"/>
    </source>
</evidence>
<evidence type="ECO:0000256" key="2">
    <source>
        <dbReference type="ARBA" id="ARBA00022705"/>
    </source>
</evidence>
<dbReference type="SUPFAM" id="SSF52540">
    <property type="entry name" value="P-loop containing nucleoside triphosphate hydrolases"/>
    <property type="match status" value="1"/>
</dbReference>
<dbReference type="SMART" id="SM00382">
    <property type="entry name" value="AAA"/>
    <property type="match status" value="1"/>
</dbReference>
<dbReference type="KEGG" id="tpol:Mal48_00010"/>
<keyword evidence="3" id="KW-0547">Nucleotide-binding</keyword>
<evidence type="ECO:0000256" key="5">
    <source>
        <dbReference type="ARBA" id="ARBA00023121"/>
    </source>
</evidence>
<dbReference type="CDD" id="cd00009">
    <property type="entry name" value="AAA"/>
    <property type="match status" value="1"/>
</dbReference>
<dbReference type="GO" id="GO:0005524">
    <property type="term" value="F:ATP binding"/>
    <property type="evidence" value="ECO:0007669"/>
    <property type="project" value="UniProtKB-KW"/>
</dbReference>
<evidence type="ECO:0000313" key="10">
    <source>
        <dbReference type="EMBL" id="QDT30774.1"/>
    </source>
</evidence>
<keyword evidence="11" id="KW-1185">Reference proteome</keyword>
<evidence type="ECO:0000256" key="1">
    <source>
        <dbReference type="ARBA" id="ARBA00022490"/>
    </source>
</evidence>
<evidence type="ECO:0000256" key="7">
    <source>
        <dbReference type="RuleBase" id="RU004227"/>
    </source>
</evidence>
<sequence length="340" mass="37774">MVTPLRQHDQHSFLVLPENRFAVAAIQRLAAVKRQRTVQCVTLIGPPGTGKSRLARELIRSWEASRSDAKIVSVTASEFAAQLAQASSESAIHQFQRRYRHEVSLFICEDVQSLTGRNESQQQLVAAIDEVMSQGGAVLLTSTLMPSGIRGLSSRLASRIRGGLCADITLPEVSSRRKLLNHFLSTESLRLTDEDVLEIAKSYQASPRELAGILQQIKTLQKTKAGQLMSAPELIEALHISRKYSLPEIASATARVYGVRVVDLKSPRRSKTISQARQVAMYLTRELTDLKYQTVGEYFGRGNHSTVIHACKKIATQRKGDPVLSHHIESIEKRLLNKMS</sequence>
<feature type="domain" description="Chromosomal replication initiator DnaA C-terminal" evidence="9">
    <location>
        <begin position="245"/>
        <end position="314"/>
    </location>
</feature>
<dbReference type="PRINTS" id="PR00051">
    <property type="entry name" value="DNAA"/>
</dbReference>
<comment type="similarity">
    <text evidence="7">Belongs to the DnaA family.</text>
</comment>
<evidence type="ECO:0000256" key="6">
    <source>
        <dbReference type="ARBA" id="ARBA00023125"/>
    </source>
</evidence>
<evidence type="ECO:0000256" key="3">
    <source>
        <dbReference type="ARBA" id="ARBA00022741"/>
    </source>
</evidence>
<dbReference type="InterPro" id="IPR013159">
    <property type="entry name" value="DnaA_C"/>
</dbReference>
<dbReference type="Gene3D" id="3.40.50.300">
    <property type="entry name" value="P-loop containing nucleotide triphosphate hydrolases"/>
    <property type="match status" value="1"/>
</dbReference>
<dbReference type="GO" id="GO:0006270">
    <property type="term" value="P:DNA replication initiation"/>
    <property type="evidence" value="ECO:0007669"/>
    <property type="project" value="InterPro"/>
</dbReference>
<dbReference type="PANTHER" id="PTHR30050:SF2">
    <property type="entry name" value="CHROMOSOMAL REPLICATION INITIATOR PROTEIN DNAA"/>
    <property type="match status" value="1"/>
</dbReference>
<keyword evidence="1" id="KW-0963">Cytoplasm</keyword>
<dbReference type="InterPro" id="IPR020591">
    <property type="entry name" value="Chromosome_initiator_DnaA-like"/>
</dbReference>
<dbReference type="GO" id="GO:0006275">
    <property type="term" value="P:regulation of DNA replication"/>
    <property type="evidence" value="ECO:0007669"/>
    <property type="project" value="InterPro"/>
</dbReference>
<keyword evidence="4" id="KW-0067">ATP-binding</keyword>
<proteinExistence type="inferred from homology"/>
<organism evidence="10 11">
    <name type="scientific">Thalassoglobus polymorphus</name>
    <dbReference type="NCBI Taxonomy" id="2527994"/>
    <lineage>
        <taxon>Bacteria</taxon>
        <taxon>Pseudomonadati</taxon>
        <taxon>Planctomycetota</taxon>
        <taxon>Planctomycetia</taxon>
        <taxon>Planctomycetales</taxon>
        <taxon>Planctomycetaceae</taxon>
        <taxon>Thalassoglobus</taxon>
    </lineage>
</organism>
<gene>
    <name evidence="10" type="primary">dnaA_1</name>
    <name evidence="10" type="ORF">Mal48_00010</name>
</gene>
<name>A0A517QGL7_9PLAN</name>
<dbReference type="CDD" id="cd06571">
    <property type="entry name" value="Bac_DnaA_C"/>
    <property type="match status" value="1"/>
</dbReference>
<dbReference type="SMART" id="SM00760">
    <property type="entry name" value="Bac_DnaA_C"/>
    <property type="match status" value="1"/>
</dbReference>
<protein>
    <submittedName>
        <fullName evidence="10">Chromosomal replication initiator protein DnaA</fullName>
    </submittedName>
</protein>
<dbReference type="InterPro" id="IPR003593">
    <property type="entry name" value="AAA+_ATPase"/>
</dbReference>
<keyword evidence="5" id="KW-0446">Lipid-binding</keyword>
<dbReference type="EMBL" id="CP036267">
    <property type="protein sequence ID" value="QDT30774.1"/>
    <property type="molecule type" value="Genomic_DNA"/>
</dbReference>
<dbReference type="RefSeq" id="WP_197441929.1">
    <property type="nucleotide sequence ID" value="NZ_CP036267.1"/>
</dbReference>